<name>A0AAV9KSN8_9SOLN</name>
<dbReference type="Proteomes" id="UP001311915">
    <property type="component" value="Unassembled WGS sequence"/>
</dbReference>
<evidence type="ECO:0000313" key="3">
    <source>
        <dbReference type="Proteomes" id="UP001311915"/>
    </source>
</evidence>
<comment type="caution">
    <text evidence="2">The sequence shown here is derived from an EMBL/GenBank/DDBJ whole genome shotgun (WGS) entry which is preliminary data.</text>
</comment>
<keyword evidence="3" id="KW-1185">Reference proteome</keyword>
<evidence type="ECO:0000313" key="2">
    <source>
        <dbReference type="EMBL" id="KAK4716439.1"/>
    </source>
</evidence>
<sequence>MNVNGSNNSQVGHQDDIGYLNDVNEPHANNPYLMGGISVIRLTPAEGNAVFHIKNTMLQLLQLKGLFSGLAHEDPHEHIRNSWMYADHSPSRISPKNRSSLIQQPYVIAAQLLDGMTTINRAWYTHEDQVSPLTFKLTKKQMEKDQERDQNMAKIMTLLDMLSTNVMGAGARSVNVVGVGCANLDKSKDRNSNWKDWKKDRYVPPHEHQKPKDSEGGHSEDILSCILNKVEGSDNILKEMKENWKCGKCLKSVDWRASGLFSDSPKRSMTLTQTTVRLKTISHWSL</sequence>
<proteinExistence type="predicted"/>
<dbReference type="AlphaFoldDB" id="A0AAV9KSN8"/>
<evidence type="ECO:0000256" key="1">
    <source>
        <dbReference type="SAM" id="MobiDB-lite"/>
    </source>
</evidence>
<protein>
    <submittedName>
        <fullName evidence="2">Uncharacterized protein</fullName>
    </submittedName>
</protein>
<dbReference type="EMBL" id="JAWPEI010000009">
    <property type="protein sequence ID" value="KAK4716439.1"/>
    <property type="molecule type" value="Genomic_DNA"/>
</dbReference>
<reference evidence="2 3" key="1">
    <citation type="submission" date="2023-10" db="EMBL/GenBank/DDBJ databases">
        <title>Genome-Wide Identification Analysis in wild type Solanum Pinnatisectum Reveals Some Genes Defensing Phytophthora Infestans.</title>
        <authorList>
            <person name="Sun C."/>
        </authorList>
    </citation>
    <scope>NUCLEOTIDE SEQUENCE [LARGE SCALE GENOMIC DNA]</scope>
    <source>
        <strain evidence="2">LQN</strain>
        <tissue evidence="2">Leaf</tissue>
    </source>
</reference>
<organism evidence="2 3">
    <name type="scientific">Solanum pinnatisectum</name>
    <name type="common">tansyleaf nightshade</name>
    <dbReference type="NCBI Taxonomy" id="50273"/>
    <lineage>
        <taxon>Eukaryota</taxon>
        <taxon>Viridiplantae</taxon>
        <taxon>Streptophyta</taxon>
        <taxon>Embryophyta</taxon>
        <taxon>Tracheophyta</taxon>
        <taxon>Spermatophyta</taxon>
        <taxon>Magnoliopsida</taxon>
        <taxon>eudicotyledons</taxon>
        <taxon>Gunneridae</taxon>
        <taxon>Pentapetalae</taxon>
        <taxon>asterids</taxon>
        <taxon>lamiids</taxon>
        <taxon>Solanales</taxon>
        <taxon>Solanaceae</taxon>
        <taxon>Solanoideae</taxon>
        <taxon>Solaneae</taxon>
        <taxon>Solanum</taxon>
    </lineage>
</organism>
<accession>A0AAV9KSN8</accession>
<feature type="region of interest" description="Disordered" evidence="1">
    <location>
        <begin position="192"/>
        <end position="218"/>
    </location>
</feature>
<gene>
    <name evidence="2" type="ORF">R3W88_014777</name>
</gene>